<feature type="domain" description="Transposable element P transposase-like RNase H" evidence="2">
    <location>
        <begin position="118"/>
        <end position="231"/>
    </location>
</feature>
<dbReference type="InterPro" id="IPR048365">
    <property type="entry name" value="TNP-like_RNaseH_N"/>
</dbReference>
<reference evidence="4 5" key="1">
    <citation type="submission" date="2024-02" db="EMBL/GenBank/DDBJ databases">
        <title>A chromosome-level genome assembly of Drosophila madeirensis, a fruit fly species endemic to Madeira island.</title>
        <authorList>
            <person name="Tomihara K."/>
            <person name="Llopart A."/>
            <person name="Yamamoto D."/>
        </authorList>
    </citation>
    <scope>NUCLEOTIDE SEQUENCE [LARGE SCALE GENOMIC DNA]</scope>
    <source>
        <strain evidence="4 5">RF1</strain>
    </source>
</reference>
<evidence type="ECO:0000259" key="2">
    <source>
        <dbReference type="Pfam" id="PF21787"/>
    </source>
</evidence>
<dbReference type="Pfam" id="PF21789">
    <property type="entry name" value="TNP-like_RNaseH_C"/>
    <property type="match status" value="1"/>
</dbReference>
<organism evidence="4 5">
    <name type="scientific">Drosophila madeirensis</name>
    <name type="common">Fruit fly</name>
    <dbReference type="NCBI Taxonomy" id="30013"/>
    <lineage>
        <taxon>Eukaryota</taxon>
        <taxon>Metazoa</taxon>
        <taxon>Ecdysozoa</taxon>
        <taxon>Arthropoda</taxon>
        <taxon>Hexapoda</taxon>
        <taxon>Insecta</taxon>
        <taxon>Pterygota</taxon>
        <taxon>Neoptera</taxon>
        <taxon>Endopterygota</taxon>
        <taxon>Diptera</taxon>
        <taxon>Brachycera</taxon>
        <taxon>Muscomorpha</taxon>
        <taxon>Ephydroidea</taxon>
        <taxon>Drosophilidae</taxon>
        <taxon>Drosophila</taxon>
        <taxon>Sophophora</taxon>
    </lineage>
</organism>
<accession>A0AAU9FGL7</accession>
<dbReference type="InterPro" id="IPR048367">
    <property type="entry name" value="TNP-like_RNaseH_C"/>
</dbReference>
<feature type="domain" description="Transposable element P transposase-like RNase H C-terminal" evidence="3">
    <location>
        <begin position="430"/>
        <end position="459"/>
    </location>
</feature>
<keyword evidence="5" id="KW-1185">Reference proteome</keyword>
<dbReference type="EMBL" id="AP029264">
    <property type="protein sequence ID" value="BFF94830.1"/>
    <property type="molecule type" value="Genomic_DNA"/>
</dbReference>
<sequence length="491" mass="55648">MNAIPTLNLDGIVNAKDQENVHVLEKLQMKLEIDELQGENKRLSQEVQQLRIMTKTFDKMLTTSQLKQLSSDGDRACWNTEDSAYAACLHTVGLRTLQLYKGFPLPDEHNSQTAQTTAGTLDFVLNLLSYSVGLDDEATICVLSFDKMRVDSEHKPKSRKGTVPAPENYVQVAMVQGLKQPWKQPIYFDYNTSMTAEILNELIRKIYTAGYTVVAVVCDVGPTNYKLWSALRISPEKSWFPHPVDADLNVFVFADVPHLLSDLRFHFLNCGFMWGEKLIGARAIKETLKHFSQSDHSSIWKLRREDLTIGGPERRKVELAKKLLCHTTVFAIKRCLCLKLHVSNGAETAEFVEMVYSWFQLFNSKVSTSTCVLCSVLQQMSAWMTTRIKPGPKAERWPFQEGILISNSSLDVFRVYLAEKYDMEDVVTSRLSQDHLEDFFCAMRAGSIGDHPTPKEFESRLRKYILDNTSVRILRTLPTGITGGTCTPPNS</sequence>
<protein>
    <recommendedName>
        <fullName evidence="6">Transposable element P transposase</fullName>
    </recommendedName>
</protein>
<proteinExistence type="predicted"/>
<feature type="coiled-coil region" evidence="1">
    <location>
        <begin position="26"/>
        <end position="53"/>
    </location>
</feature>
<dbReference type="Proteomes" id="UP001500889">
    <property type="component" value="Chromosome U"/>
</dbReference>
<evidence type="ECO:0008006" key="6">
    <source>
        <dbReference type="Google" id="ProtNLM"/>
    </source>
</evidence>
<evidence type="ECO:0000313" key="5">
    <source>
        <dbReference type="Proteomes" id="UP001500889"/>
    </source>
</evidence>
<evidence type="ECO:0000259" key="3">
    <source>
        <dbReference type="Pfam" id="PF21789"/>
    </source>
</evidence>
<keyword evidence="1" id="KW-0175">Coiled coil</keyword>
<evidence type="ECO:0000313" key="4">
    <source>
        <dbReference type="EMBL" id="BFF94830.1"/>
    </source>
</evidence>
<dbReference type="Pfam" id="PF21787">
    <property type="entry name" value="TNP-like_RNaseH_N"/>
    <property type="match status" value="1"/>
</dbReference>
<evidence type="ECO:0000256" key="1">
    <source>
        <dbReference type="SAM" id="Coils"/>
    </source>
</evidence>
<name>A0AAU9FGL7_DROMD</name>
<gene>
    <name evidence="4" type="ORF">DMAD_12357</name>
</gene>
<dbReference type="AlphaFoldDB" id="A0AAU9FGL7"/>